<dbReference type="InterPro" id="IPR050153">
    <property type="entry name" value="Metal_Ion_Import_ABC"/>
</dbReference>
<dbReference type="InterPro" id="IPR027417">
    <property type="entry name" value="P-loop_NTPase"/>
</dbReference>
<dbReference type="PROSITE" id="PS00211">
    <property type="entry name" value="ABC_TRANSPORTER_1"/>
    <property type="match status" value="1"/>
</dbReference>
<dbReference type="CDD" id="cd03235">
    <property type="entry name" value="ABC_Metallic_Cations"/>
    <property type="match status" value="1"/>
</dbReference>
<dbReference type="Gene3D" id="3.40.50.300">
    <property type="entry name" value="P-loop containing nucleotide triphosphate hydrolases"/>
    <property type="match status" value="1"/>
</dbReference>
<dbReference type="RefSeq" id="WP_109229374.1">
    <property type="nucleotide sequence ID" value="NZ_PYHR01000002.1"/>
</dbReference>
<accession>A0A2U1ZVM2</accession>
<dbReference type="EMBL" id="PYHR01000002">
    <property type="protein sequence ID" value="PWD50993.1"/>
    <property type="molecule type" value="Genomic_DNA"/>
</dbReference>
<evidence type="ECO:0000259" key="5">
    <source>
        <dbReference type="PROSITE" id="PS50893"/>
    </source>
</evidence>
<evidence type="ECO:0000256" key="1">
    <source>
        <dbReference type="ARBA" id="ARBA00005417"/>
    </source>
</evidence>
<sequence length="246" mass="24960">MTTSPGLAVVDLTVRYGDVVALAGASLTVDGGRVCALIGVNGSGKSTLLKAALGLVRPDGGSVAVLGATPTAARRRGGGGIASVPQAELIDAAFPIDVRTVVEQGRYGRLGPTRRLRAVDHDAVARALERVGLTDLARRPIGALSGGQRKRALVARALAQEADLLLLDEPFAGVDLPSQATIGAVLREVADAGACVLLATHDLAGVPALADEAALVVRGRVVAHDVPDVVLRPETLARTFGLGAAS</sequence>
<proteinExistence type="inferred from homology"/>
<dbReference type="SUPFAM" id="SSF52540">
    <property type="entry name" value="P-loop containing nucleoside triphosphate hydrolases"/>
    <property type="match status" value="1"/>
</dbReference>
<dbReference type="PROSITE" id="PS50893">
    <property type="entry name" value="ABC_TRANSPORTER_2"/>
    <property type="match status" value="1"/>
</dbReference>
<gene>
    <name evidence="6" type="ORF">C8046_10345</name>
</gene>
<evidence type="ECO:0000256" key="2">
    <source>
        <dbReference type="ARBA" id="ARBA00022448"/>
    </source>
</evidence>
<evidence type="ECO:0000256" key="4">
    <source>
        <dbReference type="ARBA" id="ARBA00022840"/>
    </source>
</evidence>
<keyword evidence="2" id="KW-0813">Transport</keyword>
<comment type="caution">
    <text evidence="6">The sequence shown here is derived from an EMBL/GenBank/DDBJ whole genome shotgun (WGS) entry which is preliminary data.</text>
</comment>
<protein>
    <submittedName>
        <fullName evidence="6">ABC transporter</fullName>
    </submittedName>
</protein>
<comment type="similarity">
    <text evidence="1">Belongs to the ABC transporter superfamily.</text>
</comment>
<dbReference type="Proteomes" id="UP000245166">
    <property type="component" value="Unassembled WGS sequence"/>
</dbReference>
<dbReference type="Pfam" id="PF00005">
    <property type="entry name" value="ABC_tran"/>
    <property type="match status" value="1"/>
</dbReference>
<dbReference type="GO" id="GO:0016887">
    <property type="term" value="F:ATP hydrolysis activity"/>
    <property type="evidence" value="ECO:0007669"/>
    <property type="project" value="InterPro"/>
</dbReference>
<dbReference type="PANTHER" id="PTHR42734:SF5">
    <property type="entry name" value="IRON TRANSPORT SYSTEM ATP-BINDING PROTEIN HI_0361-RELATED"/>
    <property type="match status" value="1"/>
</dbReference>
<dbReference type="OrthoDB" id="5296765at2"/>
<dbReference type="SMART" id="SM00382">
    <property type="entry name" value="AAA"/>
    <property type="match status" value="1"/>
</dbReference>
<evidence type="ECO:0000313" key="6">
    <source>
        <dbReference type="EMBL" id="PWD50993.1"/>
    </source>
</evidence>
<name>A0A2U1ZVM2_9MICO</name>
<dbReference type="InterPro" id="IPR003439">
    <property type="entry name" value="ABC_transporter-like_ATP-bd"/>
</dbReference>
<organism evidence="6 7">
    <name type="scientific">Serinibacter arcticus</name>
    <dbReference type="NCBI Taxonomy" id="1655435"/>
    <lineage>
        <taxon>Bacteria</taxon>
        <taxon>Bacillati</taxon>
        <taxon>Actinomycetota</taxon>
        <taxon>Actinomycetes</taxon>
        <taxon>Micrococcales</taxon>
        <taxon>Beutenbergiaceae</taxon>
        <taxon>Serinibacter</taxon>
    </lineage>
</organism>
<dbReference type="PANTHER" id="PTHR42734">
    <property type="entry name" value="METAL TRANSPORT SYSTEM ATP-BINDING PROTEIN TM_0124-RELATED"/>
    <property type="match status" value="1"/>
</dbReference>
<keyword evidence="3" id="KW-0547">Nucleotide-binding</keyword>
<dbReference type="GO" id="GO:0005524">
    <property type="term" value="F:ATP binding"/>
    <property type="evidence" value="ECO:0007669"/>
    <property type="project" value="UniProtKB-KW"/>
</dbReference>
<keyword evidence="4" id="KW-0067">ATP-binding</keyword>
<dbReference type="InterPro" id="IPR017871">
    <property type="entry name" value="ABC_transporter-like_CS"/>
</dbReference>
<keyword evidence="7" id="KW-1185">Reference proteome</keyword>
<dbReference type="InterPro" id="IPR003593">
    <property type="entry name" value="AAA+_ATPase"/>
</dbReference>
<dbReference type="AlphaFoldDB" id="A0A2U1ZVM2"/>
<evidence type="ECO:0000313" key="7">
    <source>
        <dbReference type="Proteomes" id="UP000245166"/>
    </source>
</evidence>
<evidence type="ECO:0000256" key="3">
    <source>
        <dbReference type="ARBA" id="ARBA00022741"/>
    </source>
</evidence>
<reference evidence="6 7" key="1">
    <citation type="submission" date="2018-03" db="EMBL/GenBank/DDBJ databases">
        <title>Genome assembly of novel Miniimonas species PCH200.</title>
        <authorList>
            <person name="Thakur V."/>
            <person name="Kumar V."/>
            <person name="Singh D."/>
        </authorList>
    </citation>
    <scope>NUCLEOTIDE SEQUENCE [LARGE SCALE GENOMIC DNA]</scope>
    <source>
        <strain evidence="6 7">PCH200</strain>
    </source>
</reference>
<feature type="domain" description="ABC transporter" evidence="5">
    <location>
        <begin position="7"/>
        <end position="243"/>
    </location>
</feature>